<protein>
    <submittedName>
        <fullName evidence="1">Uncharacterized protein</fullName>
    </submittedName>
</protein>
<dbReference type="GeneID" id="77320599"/>
<keyword evidence="2" id="KW-1185">Reference proteome</keyword>
<sequence length="105" mass="11101">MCALCGVLGGSADWSRPQAGIGRERPARAERARMVALLDRIARTRSVRISDWQGCAYLVSGATGGQELAESLAQVWFALDRRSGAAIDPLAPQWLDPPPAPDGGG</sequence>
<evidence type="ECO:0000313" key="2">
    <source>
        <dbReference type="Proteomes" id="UP001208935"/>
    </source>
</evidence>
<organism evidence="1 2">
    <name type="scientific">Verminephrobacter aporrectodeae subsp. tuberculatae</name>
    <dbReference type="NCBI Taxonomy" id="1110392"/>
    <lineage>
        <taxon>Bacteria</taxon>
        <taxon>Pseudomonadati</taxon>
        <taxon>Pseudomonadota</taxon>
        <taxon>Betaproteobacteria</taxon>
        <taxon>Burkholderiales</taxon>
        <taxon>Comamonadaceae</taxon>
        <taxon>Verminephrobacter</taxon>
    </lineage>
</organism>
<dbReference type="RefSeq" id="WP_265282637.1">
    <property type="nucleotide sequence ID" value="NZ_QZCW01000002.1"/>
</dbReference>
<reference evidence="2" key="1">
    <citation type="submission" date="2023-07" db="EMBL/GenBank/DDBJ databases">
        <title>Verminephrobacter genomes.</title>
        <authorList>
            <person name="Lund M.B."/>
        </authorList>
    </citation>
    <scope>NUCLEOTIDE SEQUENCE [LARGE SCALE GENOMIC DNA]</scope>
    <source>
        <strain evidence="2">AtM5-05</strain>
    </source>
</reference>
<proteinExistence type="predicted"/>
<accession>A0ABT3KVK1</accession>
<comment type="caution">
    <text evidence="1">The sequence shown here is derived from an EMBL/GenBank/DDBJ whole genome shotgun (WGS) entry which is preliminary data.</text>
</comment>
<name>A0ABT3KVK1_9BURK</name>
<evidence type="ECO:0000313" key="1">
    <source>
        <dbReference type="EMBL" id="MCW5322363.1"/>
    </source>
</evidence>
<gene>
    <name evidence="1" type="ORF">D5039_14740</name>
</gene>
<dbReference type="Proteomes" id="UP001208935">
    <property type="component" value="Unassembled WGS sequence"/>
</dbReference>
<dbReference type="EMBL" id="QZCW01000002">
    <property type="protein sequence ID" value="MCW5322363.1"/>
    <property type="molecule type" value="Genomic_DNA"/>
</dbReference>